<dbReference type="AlphaFoldDB" id="A0A0P7UR27"/>
<dbReference type="InterPro" id="IPR038578">
    <property type="entry name" value="GT29-like_sf"/>
</dbReference>
<comment type="similarity">
    <text evidence="2">Belongs to the glycosyltransferase 29 family.</text>
</comment>
<dbReference type="GO" id="GO:0003828">
    <property type="term" value="F:alpha-N-acetylneuraminate alpha-2,8-sialyltransferase activity"/>
    <property type="evidence" value="ECO:0007669"/>
    <property type="project" value="TreeGrafter"/>
</dbReference>
<feature type="compositionally biased region" description="Basic and acidic residues" evidence="13">
    <location>
        <begin position="1"/>
        <end position="24"/>
    </location>
</feature>
<organism evidence="14 15">
    <name type="scientific">Scleropages formosus</name>
    <name type="common">Asian bonytongue</name>
    <name type="synonym">Osteoglossum formosum</name>
    <dbReference type="NCBI Taxonomy" id="113540"/>
    <lineage>
        <taxon>Eukaryota</taxon>
        <taxon>Metazoa</taxon>
        <taxon>Chordata</taxon>
        <taxon>Craniata</taxon>
        <taxon>Vertebrata</taxon>
        <taxon>Euteleostomi</taxon>
        <taxon>Actinopterygii</taxon>
        <taxon>Neopterygii</taxon>
        <taxon>Teleostei</taxon>
        <taxon>Osteoglossocephala</taxon>
        <taxon>Osteoglossomorpha</taxon>
        <taxon>Osteoglossiformes</taxon>
        <taxon>Osteoglossidae</taxon>
        <taxon>Scleropages</taxon>
    </lineage>
</organism>
<dbReference type="GO" id="GO:0009311">
    <property type="term" value="P:oligosaccharide metabolic process"/>
    <property type="evidence" value="ECO:0007669"/>
    <property type="project" value="TreeGrafter"/>
</dbReference>
<feature type="region of interest" description="Disordered" evidence="13">
    <location>
        <begin position="1"/>
        <end position="25"/>
    </location>
</feature>
<dbReference type="Gene3D" id="3.90.1480.20">
    <property type="entry name" value="Glycosyl transferase family 29"/>
    <property type="match status" value="1"/>
</dbReference>
<evidence type="ECO:0008006" key="16">
    <source>
        <dbReference type="Google" id="ProtNLM"/>
    </source>
</evidence>
<evidence type="ECO:0000256" key="5">
    <source>
        <dbReference type="ARBA" id="ARBA00022692"/>
    </source>
</evidence>
<keyword evidence="4" id="KW-0808">Transferase</keyword>
<reference evidence="14 15" key="1">
    <citation type="submission" date="2015-08" db="EMBL/GenBank/DDBJ databases">
        <title>The genome of the Asian arowana (Scleropages formosus).</title>
        <authorList>
            <person name="Tan M.H."/>
            <person name="Gan H.M."/>
            <person name="Croft L.J."/>
            <person name="Austin C.M."/>
        </authorList>
    </citation>
    <scope>NUCLEOTIDE SEQUENCE [LARGE SCALE GENOMIC DNA]</scope>
    <source>
        <strain evidence="14">Aro1</strain>
    </source>
</reference>
<keyword evidence="3" id="KW-0328">Glycosyltransferase</keyword>
<keyword evidence="8" id="KW-0333">Golgi apparatus</keyword>
<dbReference type="PANTHER" id="PTHR11987:SF50">
    <property type="entry name" value="ALPHA-2,8-SIALYLTRANSFERASE 8F"/>
    <property type="match status" value="1"/>
</dbReference>
<dbReference type="InterPro" id="IPR001675">
    <property type="entry name" value="Glyco_trans_29"/>
</dbReference>
<accession>A0A0P7UR27</accession>
<evidence type="ECO:0000256" key="7">
    <source>
        <dbReference type="ARBA" id="ARBA00022989"/>
    </source>
</evidence>
<evidence type="ECO:0000256" key="3">
    <source>
        <dbReference type="ARBA" id="ARBA00022676"/>
    </source>
</evidence>
<evidence type="ECO:0000256" key="8">
    <source>
        <dbReference type="ARBA" id="ARBA00023034"/>
    </source>
</evidence>
<dbReference type="GO" id="GO:0006491">
    <property type="term" value="P:N-glycan processing"/>
    <property type="evidence" value="ECO:0007669"/>
    <property type="project" value="TreeGrafter"/>
</dbReference>
<proteinExistence type="inferred from homology"/>
<evidence type="ECO:0000256" key="12">
    <source>
        <dbReference type="PIRSR" id="PIRSR005557-2"/>
    </source>
</evidence>
<dbReference type="InterPro" id="IPR050943">
    <property type="entry name" value="Glycosyltr_29_Sialyltrsf"/>
</dbReference>
<dbReference type="EMBL" id="JARO02002885">
    <property type="protein sequence ID" value="KPP71671.1"/>
    <property type="molecule type" value="Genomic_DNA"/>
</dbReference>
<evidence type="ECO:0000256" key="9">
    <source>
        <dbReference type="ARBA" id="ARBA00023136"/>
    </source>
</evidence>
<keyword evidence="5" id="KW-0812">Transmembrane</keyword>
<keyword evidence="7" id="KW-1133">Transmembrane helix</keyword>
<protein>
    <recommendedName>
        <fullName evidence="16">Alpha-2,8-sialyltransferase 8F-like</fullName>
    </recommendedName>
</protein>
<evidence type="ECO:0000313" key="15">
    <source>
        <dbReference type="Proteomes" id="UP000034805"/>
    </source>
</evidence>
<keyword evidence="6" id="KW-0735">Signal-anchor</keyword>
<evidence type="ECO:0000313" key="14">
    <source>
        <dbReference type="EMBL" id="KPP71671.1"/>
    </source>
</evidence>
<feature type="disulfide bond" evidence="12">
    <location>
        <begin position="128"/>
        <end position="319"/>
    </location>
</feature>
<keyword evidence="9" id="KW-0472">Membrane</keyword>
<evidence type="ECO:0000256" key="2">
    <source>
        <dbReference type="ARBA" id="ARBA00006003"/>
    </source>
</evidence>
<dbReference type="InterPro" id="IPR012163">
    <property type="entry name" value="Sialyl_trans"/>
</dbReference>
<keyword evidence="11" id="KW-0325">Glycoprotein</keyword>
<dbReference type="Proteomes" id="UP000034805">
    <property type="component" value="Unassembled WGS sequence"/>
</dbReference>
<dbReference type="PANTHER" id="PTHR11987">
    <property type="entry name" value="ALPHA-2,8-SIALYLTRANSFERASE"/>
    <property type="match status" value="1"/>
</dbReference>
<evidence type="ECO:0000256" key="4">
    <source>
        <dbReference type="ARBA" id="ARBA00022679"/>
    </source>
</evidence>
<comment type="subcellular location">
    <subcellularLocation>
        <location evidence="1">Golgi apparatus membrane</location>
        <topology evidence="1">Single-pass type II membrane protein</topology>
    </subcellularLocation>
</comment>
<dbReference type="Pfam" id="PF00777">
    <property type="entry name" value="Glyco_transf_29"/>
    <property type="match status" value="2"/>
</dbReference>
<keyword evidence="10" id="KW-1015">Disulfide bond</keyword>
<dbReference type="PIRSF" id="PIRSF005557">
    <property type="entry name" value="Sialyl_trans"/>
    <property type="match status" value="1"/>
</dbReference>
<dbReference type="GO" id="GO:0000139">
    <property type="term" value="C:Golgi membrane"/>
    <property type="evidence" value="ECO:0007669"/>
    <property type="project" value="UniProtKB-SubCell"/>
</dbReference>
<comment type="caution">
    <text evidence="14">The sequence shown here is derived from an EMBL/GenBank/DDBJ whole genome shotgun (WGS) entry which is preliminary data.</text>
</comment>
<sequence>DRGNREVQRIKEKETENRVEDGRIGKGCPHTFITFHLCRNSKVKARGPAQEGPKRPEPEESEMCQECRSQLQSKCNGISSAVITQENTPVGSKVIYDGEKRKPLQVTPKLFSTFVKEAPFRNHTSETCAVVGNSGILSNSSCGDEINSAQFVIRCNLPPLDSSYENDVGNKTNLVTANPSILVEKCHVWECVGTYADVSPGQYPETPVVLALSQLTTSQPAPFFPARFNGLTEQRRPFAESLVRYGDSLLLLPAFSYWHNTAVSLRAVYTLQDFDGSARPIFLNPEYLRGLTWFWRARGLKAMRLSTGLIVASLASELCANVHLYGFWPFPWHPHGGGPLTNHYYDNRQSKKKVHNMPDEFVHLLRLHNQGVVKLHLGKCEP</sequence>
<evidence type="ECO:0000256" key="1">
    <source>
        <dbReference type="ARBA" id="ARBA00004323"/>
    </source>
</evidence>
<evidence type="ECO:0000256" key="11">
    <source>
        <dbReference type="ARBA" id="ARBA00023180"/>
    </source>
</evidence>
<gene>
    <name evidence="14" type="ORF">Z043_109388</name>
</gene>
<evidence type="ECO:0000256" key="6">
    <source>
        <dbReference type="ARBA" id="ARBA00022968"/>
    </source>
</evidence>
<evidence type="ECO:0000256" key="10">
    <source>
        <dbReference type="ARBA" id="ARBA00023157"/>
    </source>
</evidence>
<name>A0A0P7UR27_SCLFO</name>
<dbReference type="STRING" id="113540.ENSSFOP00015066790"/>
<evidence type="ECO:0000256" key="13">
    <source>
        <dbReference type="SAM" id="MobiDB-lite"/>
    </source>
</evidence>
<feature type="non-terminal residue" evidence="14">
    <location>
        <position position="1"/>
    </location>
</feature>